<dbReference type="AlphaFoldDB" id="A0AAV6MA51"/>
<evidence type="ECO:0000256" key="1">
    <source>
        <dbReference type="SAM" id="MobiDB-lite"/>
    </source>
</evidence>
<evidence type="ECO:0000313" key="3">
    <source>
        <dbReference type="Proteomes" id="UP000685013"/>
    </source>
</evidence>
<proteinExistence type="predicted"/>
<accession>A0AAV6MA51</accession>
<keyword evidence="3" id="KW-1185">Reference proteome</keyword>
<organism evidence="2 3">
    <name type="scientific">Cucurbita argyrosperma subsp. sororia</name>
    <dbReference type="NCBI Taxonomy" id="37648"/>
    <lineage>
        <taxon>Eukaryota</taxon>
        <taxon>Viridiplantae</taxon>
        <taxon>Streptophyta</taxon>
        <taxon>Embryophyta</taxon>
        <taxon>Tracheophyta</taxon>
        <taxon>Spermatophyta</taxon>
        <taxon>Magnoliopsida</taxon>
        <taxon>eudicotyledons</taxon>
        <taxon>Gunneridae</taxon>
        <taxon>Pentapetalae</taxon>
        <taxon>rosids</taxon>
        <taxon>fabids</taxon>
        <taxon>Cucurbitales</taxon>
        <taxon>Cucurbitaceae</taxon>
        <taxon>Cucurbiteae</taxon>
        <taxon>Cucurbita</taxon>
    </lineage>
</organism>
<feature type="non-terminal residue" evidence="2">
    <location>
        <position position="1"/>
    </location>
</feature>
<sequence>MCANKDVGLHTSSLPPQQEDQGLSRESASAATTNAIAIAATTKAASNQLNHSLMGRSRRRPRHRRRTRNRLVLNQLNPTQLEKISKA</sequence>
<feature type="compositionally biased region" description="Polar residues" evidence="1">
    <location>
        <begin position="10"/>
        <end position="27"/>
    </location>
</feature>
<feature type="compositionally biased region" description="Basic residues" evidence="1">
    <location>
        <begin position="56"/>
        <end position="69"/>
    </location>
</feature>
<comment type="caution">
    <text evidence="2">The sequence shown here is derived from an EMBL/GenBank/DDBJ whole genome shotgun (WGS) entry which is preliminary data.</text>
</comment>
<feature type="region of interest" description="Disordered" evidence="1">
    <location>
        <begin position="1"/>
        <end position="30"/>
    </location>
</feature>
<dbReference type="Proteomes" id="UP000685013">
    <property type="component" value="Chromosome 15"/>
</dbReference>
<name>A0AAV6MA51_9ROSI</name>
<gene>
    <name evidence="2" type="ORF">SDJN03_22806</name>
</gene>
<dbReference type="EMBL" id="JAGKQH010000015">
    <property type="protein sequence ID" value="KAG6578358.1"/>
    <property type="molecule type" value="Genomic_DNA"/>
</dbReference>
<feature type="region of interest" description="Disordered" evidence="1">
    <location>
        <begin position="42"/>
        <end position="87"/>
    </location>
</feature>
<reference evidence="2 3" key="1">
    <citation type="journal article" date="2021" name="Hortic Res">
        <title>The domestication of Cucurbita argyrosperma as revealed by the genome of its wild relative.</title>
        <authorList>
            <person name="Barrera-Redondo J."/>
            <person name="Sanchez-de la Vega G."/>
            <person name="Aguirre-Liguori J.A."/>
            <person name="Castellanos-Morales G."/>
            <person name="Gutierrez-Guerrero Y.T."/>
            <person name="Aguirre-Dugua X."/>
            <person name="Aguirre-Planter E."/>
            <person name="Tenaillon M.I."/>
            <person name="Lira-Saade R."/>
            <person name="Eguiarte L.E."/>
        </authorList>
    </citation>
    <scope>NUCLEOTIDE SEQUENCE [LARGE SCALE GENOMIC DNA]</scope>
    <source>
        <strain evidence="2">JBR-2021</strain>
    </source>
</reference>
<protein>
    <submittedName>
        <fullName evidence="2">Uncharacterized protein</fullName>
    </submittedName>
</protein>
<feature type="compositionally biased region" description="Polar residues" evidence="1">
    <location>
        <begin position="72"/>
        <end position="87"/>
    </location>
</feature>
<evidence type="ECO:0000313" key="2">
    <source>
        <dbReference type="EMBL" id="KAG6578358.1"/>
    </source>
</evidence>